<keyword evidence="3" id="KW-1185">Reference proteome</keyword>
<feature type="compositionally biased region" description="Basic and acidic residues" evidence="1">
    <location>
        <begin position="26"/>
        <end position="41"/>
    </location>
</feature>
<evidence type="ECO:0000313" key="2">
    <source>
        <dbReference type="EMBL" id="KAG5837736.1"/>
    </source>
</evidence>
<dbReference type="AlphaFoldDB" id="A0A9D3LVD1"/>
<proteinExistence type="predicted"/>
<comment type="caution">
    <text evidence="2">The sequence shown here is derived from an EMBL/GenBank/DDBJ whole genome shotgun (WGS) entry which is preliminary data.</text>
</comment>
<evidence type="ECO:0000256" key="1">
    <source>
        <dbReference type="SAM" id="MobiDB-lite"/>
    </source>
</evidence>
<feature type="region of interest" description="Disordered" evidence="1">
    <location>
        <begin position="297"/>
        <end position="338"/>
    </location>
</feature>
<dbReference type="EMBL" id="JAFIRN010000012">
    <property type="protein sequence ID" value="KAG5837736.1"/>
    <property type="molecule type" value="Genomic_DNA"/>
</dbReference>
<organism evidence="2 3">
    <name type="scientific">Anguilla anguilla</name>
    <name type="common">European freshwater eel</name>
    <name type="synonym">Muraena anguilla</name>
    <dbReference type="NCBI Taxonomy" id="7936"/>
    <lineage>
        <taxon>Eukaryota</taxon>
        <taxon>Metazoa</taxon>
        <taxon>Chordata</taxon>
        <taxon>Craniata</taxon>
        <taxon>Vertebrata</taxon>
        <taxon>Euteleostomi</taxon>
        <taxon>Actinopterygii</taxon>
        <taxon>Neopterygii</taxon>
        <taxon>Teleostei</taxon>
        <taxon>Anguilliformes</taxon>
        <taxon>Anguillidae</taxon>
        <taxon>Anguilla</taxon>
    </lineage>
</organism>
<name>A0A9D3LVD1_ANGAN</name>
<gene>
    <name evidence="2" type="ORF">ANANG_G00215790</name>
</gene>
<feature type="region of interest" description="Disordered" evidence="1">
    <location>
        <begin position="95"/>
        <end position="172"/>
    </location>
</feature>
<sequence>MGGEGGGAVLLCGSDRRSGPGLQPEPRPDHDREVLLQEAPHRQRHRHGGQPRLPVHAGAAQQLVLRPVRLAGQLPHPGGLLLNCCVAGSLMRPIGPKPQPPAPWRRPRGGRRPSPTARSCSGSTPSSTSPSSRTAASCSTCWATSSCSSASSPRWCSSATTPRARTSPRRRRPSCCRCWPSWTWWRGHPWAWLPTRGWCARGSSTSLPRRCSTTACATCWRRSRWTTRASWSTPSSSASPSAGSARCCSRRSWTWWARRGSPAPWAWSPSWSAARCCWAPHAGSAERHLPRLQVHVPGLRDHPAGGQRLPVRGHGHQLPAAGEGEEGRGEEGQDGAQG</sequence>
<feature type="compositionally biased region" description="Pro residues" evidence="1">
    <location>
        <begin position="95"/>
        <end position="104"/>
    </location>
</feature>
<feature type="compositionally biased region" description="Low complexity" evidence="1">
    <location>
        <begin position="112"/>
        <end position="165"/>
    </location>
</feature>
<evidence type="ECO:0000313" key="3">
    <source>
        <dbReference type="Proteomes" id="UP001044222"/>
    </source>
</evidence>
<protein>
    <submittedName>
        <fullName evidence="2">Uncharacterized protein</fullName>
    </submittedName>
</protein>
<feature type="region of interest" description="Disordered" evidence="1">
    <location>
        <begin position="1"/>
        <end position="53"/>
    </location>
</feature>
<dbReference type="Proteomes" id="UP001044222">
    <property type="component" value="Chromosome 12"/>
</dbReference>
<accession>A0A9D3LVD1</accession>
<reference evidence="2" key="1">
    <citation type="submission" date="2021-01" db="EMBL/GenBank/DDBJ databases">
        <title>A chromosome-scale assembly of European eel, Anguilla anguilla.</title>
        <authorList>
            <person name="Henkel C."/>
            <person name="Jong-Raadsen S.A."/>
            <person name="Dufour S."/>
            <person name="Weltzien F.-A."/>
            <person name="Palstra A.P."/>
            <person name="Pelster B."/>
            <person name="Spaink H.P."/>
            <person name="Van Den Thillart G.E."/>
            <person name="Jansen H."/>
            <person name="Zahm M."/>
            <person name="Klopp C."/>
            <person name="Cedric C."/>
            <person name="Louis A."/>
            <person name="Berthelot C."/>
            <person name="Parey E."/>
            <person name="Roest Crollius H."/>
            <person name="Montfort J."/>
            <person name="Robinson-Rechavi M."/>
            <person name="Bucao C."/>
            <person name="Bouchez O."/>
            <person name="Gislard M."/>
            <person name="Lluch J."/>
            <person name="Milhes M."/>
            <person name="Lampietro C."/>
            <person name="Lopez Roques C."/>
            <person name="Donnadieu C."/>
            <person name="Braasch I."/>
            <person name="Desvignes T."/>
            <person name="Postlethwait J."/>
            <person name="Bobe J."/>
            <person name="Guiguen Y."/>
            <person name="Dirks R."/>
        </authorList>
    </citation>
    <scope>NUCLEOTIDE SEQUENCE</scope>
    <source>
        <strain evidence="2">Tag_6206</strain>
        <tissue evidence="2">Liver</tissue>
    </source>
</reference>
<feature type="non-terminal residue" evidence="2">
    <location>
        <position position="338"/>
    </location>
</feature>